<dbReference type="InterPro" id="IPR050194">
    <property type="entry name" value="Glycosyltransferase_grp1"/>
</dbReference>
<dbReference type="Proteomes" id="UP001500002">
    <property type="component" value="Unassembled WGS sequence"/>
</dbReference>
<evidence type="ECO:0000259" key="4">
    <source>
        <dbReference type="Pfam" id="PF13579"/>
    </source>
</evidence>
<organism evidence="5 6">
    <name type="scientific">Agromyces neolithicus</name>
    <dbReference type="NCBI Taxonomy" id="269420"/>
    <lineage>
        <taxon>Bacteria</taxon>
        <taxon>Bacillati</taxon>
        <taxon>Actinomycetota</taxon>
        <taxon>Actinomycetes</taxon>
        <taxon>Micrococcales</taxon>
        <taxon>Microbacteriaceae</taxon>
        <taxon>Agromyces</taxon>
    </lineage>
</organism>
<comment type="caution">
    <text evidence="5">The sequence shown here is derived from an EMBL/GenBank/DDBJ whole genome shotgun (WGS) entry which is preliminary data.</text>
</comment>
<protein>
    <recommendedName>
        <fullName evidence="1">D-inositol 3-phosphate glycosyltransferase</fullName>
    </recommendedName>
</protein>
<reference evidence="5 6" key="1">
    <citation type="journal article" date="2019" name="Int. J. Syst. Evol. Microbiol.">
        <title>The Global Catalogue of Microorganisms (GCM) 10K type strain sequencing project: providing services to taxonomists for standard genome sequencing and annotation.</title>
        <authorList>
            <consortium name="The Broad Institute Genomics Platform"/>
            <consortium name="The Broad Institute Genome Sequencing Center for Infectious Disease"/>
            <person name="Wu L."/>
            <person name="Ma J."/>
        </authorList>
    </citation>
    <scope>NUCLEOTIDE SEQUENCE [LARGE SCALE GENOMIC DNA]</scope>
    <source>
        <strain evidence="5 6">JCM 14322</strain>
    </source>
</reference>
<keyword evidence="2" id="KW-0328">Glycosyltransferase</keyword>
<sequence>MHEARRVLIASRLFAPEVSAGAFRLRALAKGFLRRGSRVRVLTTTPPPTAPSTVAEEAGLTISRFPVLRDRGGNVRGYVQYLSFDIPLFFRMLFAGFDLAVAEAPPTTGLVVSLVSRLHRKPYAYYAADIWTDGVIAMGAPKIVISTMRALESYVMRHAACVLSISDEVSDRLEVFGVDRAKIATVGNGVDTTMFSPDGPAKSFEAPYMVYTGTMSEWQGAERFVEAMPAVLERHPDAVLRFFGQGASEPAIRASAERLAPGNVELGGVVAPTEVAEWIRGAAAALVSIVPGIGYDFARPTKTYAAAACGTPVIFAGSGSGAALVREHGLGDAVDYRADAIAAAMIDAIDRWKSGETASLSAQRAAWVEANASLDAVGAAASDAVLEASRA</sequence>
<dbReference type="CDD" id="cd03794">
    <property type="entry name" value="GT4_WbuB-like"/>
    <property type="match status" value="1"/>
</dbReference>
<accession>A0ABN2LZ14</accession>
<dbReference type="PANTHER" id="PTHR45947">
    <property type="entry name" value="SULFOQUINOVOSYL TRANSFERASE SQD2"/>
    <property type="match status" value="1"/>
</dbReference>
<feature type="domain" description="Glycosyltransferase subfamily 4-like N-terminal" evidence="4">
    <location>
        <begin position="24"/>
        <end position="189"/>
    </location>
</feature>
<dbReference type="Pfam" id="PF13579">
    <property type="entry name" value="Glyco_trans_4_4"/>
    <property type="match status" value="1"/>
</dbReference>
<dbReference type="PANTHER" id="PTHR45947:SF3">
    <property type="entry name" value="SULFOQUINOVOSYL TRANSFERASE SQD2"/>
    <property type="match status" value="1"/>
</dbReference>
<dbReference type="EMBL" id="BAAANJ010000002">
    <property type="protein sequence ID" value="GAA1803902.1"/>
    <property type="molecule type" value="Genomic_DNA"/>
</dbReference>
<evidence type="ECO:0000313" key="5">
    <source>
        <dbReference type="EMBL" id="GAA1803902.1"/>
    </source>
</evidence>
<dbReference type="SUPFAM" id="SSF53756">
    <property type="entry name" value="UDP-Glycosyltransferase/glycogen phosphorylase"/>
    <property type="match status" value="1"/>
</dbReference>
<proteinExistence type="predicted"/>
<evidence type="ECO:0000256" key="1">
    <source>
        <dbReference type="ARBA" id="ARBA00021292"/>
    </source>
</evidence>
<keyword evidence="6" id="KW-1185">Reference proteome</keyword>
<dbReference type="RefSeq" id="WP_344294057.1">
    <property type="nucleotide sequence ID" value="NZ_BAAANJ010000002.1"/>
</dbReference>
<dbReference type="Gene3D" id="3.40.50.2000">
    <property type="entry name" value="Glycogen Phosphorylase B"/>
    <property type="match status" value="2"/>
</dbReference>
<keyword evidence="3" id="KW-0808">Transferase</keyword>
<gene>
    <name evidence="5" type="ORF">GCM10009749_10130</name>
</gene>
<dbReference type="InterPro" id="IPR028098">
    <property type="entry name" value="Glyco_trans_4-like_N"/>
</dbReference>
<name>A0ABN2LZ14_9MICO</name>
<dbReference type="Pfam" id="PF13692">
    <property type="entry name" value="Glyco_trans_1_4"/>
    <property type="match status" value="1"/>
</dbReference>
<evidence type="ECO:0000256" key="3">
    <source>
        <dbReference type="ARBA" id="ARBA00022679"/>
    </source>
</evidence>
<evidence type="ECO:0000256" key="2">
    <source>
        <dbReference type="ARBA" id="ARBA00022676"/>
    </source>
</evidence>
<evidence type="ECO:0000313" key="6">
    <source>
        <dbReference type="Proteomes" id="UP001500002"/>
    </source>
</evidence>